<sequence length="234" mass="26087">MKIALLTAGGVGSRMKQEVPKQFIHVNDKPIIVYSLDAFQKHPEIDAIVVACLDGWENVLMAYARQYNITKLKHIVPAGQSGQESIRNGLLELEKYYDKNDIVLVHDGVRPMLSQDVISDCIVVTEKYGCGIASIPTVEAVLYSDDAHASREFYDRTKLQRTQTPHGFALGQLLDMHREAAEKGITDTVASCTLAIELGREVYFSMGSEKNLKVTTMDDLDIFKALLLAEEIKQ</sequence>
<organism evidence="3 4">
    <name type="scientific">Lactococcus protaetiae</name>
    <dbReference type="NCBI Taxonomy" id="2592653"/>
    <lineage>
        <taxon>Bacteria</taxon>
        <taxon>Bacillati</taxon>
        <taxon>Bacillota</taxon>
        <taxon>Bacilli</taxon>
        <taxon>Lactobacillales</taxon>
        <taxon>Streptococcaceae</taxon>
        <taxon>Lactococcus</taxon>
    </lineage>
</organism>
<dbReference type="SUPFAM" id="SSF53448">
    <property type="entry name" value="Nucleotide-diphospho-sugar transferases"/>
    <property type="match status" value="1"/>
</dbReference>
<dbReference type="OrthoDB" id="9806837at2"/>
<dbReference type="KEGG" id="lack:FLP15_03940"/>
<dbReference type="InterPro" id="IPR018294">
    <property type="entry name" value="ISPD_synthase_CS"/>
</dbReference>
<evidence type="ECO:0000313" key="3">
    <source>
        <dbReference type="EMBL" id="QDK70478.1"/>
    </source>
</evidence>
<dbReference type="Pfam" id="PF01128">
    <property type="entry name" value="IspD"/>
    <property type="match status" value="1"/>
</dbReference>
<dbReference type="PROSITE" id="PS01295">
    <property type="entry name" value="ISPD"/>
    <property type="match status" value="1"/>
</dbReference>
<proteinExistence type="predicted"/>
<dbReference type="InterPro" id="IPR029044">
    <property type="entry name" value="Nucleotide-diphossugar_trans"/>
</dbReference>
<dbReference type="GO" id="GO:0005829">
    <property type="term" value="C:cytosol"/>
    <property type="evidence" value="ECO:0007669"/>
    <property type="project" value="TreeGrafter"/>
</dbReference>
<dbReference type="GO" id="GO:0070567">
    <property type="term" value="F:cytidylyltransferase activity"/>
    <property type="evidence" value="ECO:0007669"/>
    <property type="project" value="InterPro"/>
</dbReference>
<dbReference type="RefSeq" id="WP_142766081.1">
    <property type="nucleotide sequence ID" value="NZ_CP041356.1"/>
</dbReference>
<dbReference type="Proteomes" id="UP000315128">
    <property type="component" value="Chromosome"/>
</dbReference>
<dbReference type="AlphaFoldDB" id="A0A514Z7A0"/>
<dbReference type="PANTHER" id="PTHR43015:SF1">
    <property type="entry name" value="D-RIBITOL-5-PHOSPHATE CYTIDYLYLTRANSFERASE"/>
    <property type="match status" value="1"/>
</dbReference>
<keyword evidence="4" id="KW-1185">Reference proteome</keyword>
<keyword evidence="2 3" id="KW-0548">Nucleotidyltransferase</keyword>
<keyword evidence="1 3" id="KW-0808">Transferase</keyword>
<gene>
    <name evidence="3" type="ORF">FLP15_03940</name>
</gene>
<evidence type="ECO:0000256" key="2">
    <source>
        <dbReference type="ARBA" id="ARBA00022695"/>
    </source>
</evidence>
<dbReference type="PANTHER" id="PTHR43015">
    <property type="entry name" value="D-RIBITOL-5-PHOSPHATE CYTIDYLYLTRANSFERASE"/>
    <property type="match status" value="1"/>
</dbReference>
<evidence type="ECO:0000313" key="4">
    <source>
        <dbReference type="Proteomes" id="UP000315128"/>
    </source>
</evidence>
<evidence type="ECO:0000256" key="1">
    <source>
        <dbReference type="ARBA" id="ARBA00022679"/>
    </source>
</evidence>
<dbReference type="InterPro" id="IPR034683">
    <property type="entry name" value="IspD/TarI"/>
</dbReference>
<protein>
    <submittedName>
        <fullName evidence="3">2-C-methyl-D-erythritol 4-phosphate cytidylyltransferase</fullName>
    </submittedName>
</protein>
<name>A0A514Z7A0_9LACT</name>
<dbReference type="EMBL" id="CP041356">
    <property type="protein sequence ID" value="QDK70478.1"/>
    <property type="molecule type" value="Genomic_DNA"/>
</dbReference>
<dbReference type="CDD" id="cd02516">
    <property type="entry name" value="CDP-ME_synthetase"/>
    <property type="match status" value="1"/>
</dbReference>
<dbReference type="Gene3D" id="3.90.550.10">
    <property type="entry name" value="Spore Coat Polysaccharide Biosynthesis Protein SpsA, Chain A"/>
    <property type="match status" value="1"/>
</dbReference>
<accession>A0A514Z7A0</accession>
<dbReference type="GO" id="GO:0008299">
    <property type="term" value="P:isoprenoid biosynthetic process"/>
    <property type="evidence" value="ECO:0007669"/>
    <property type="project" value="InterPro"/>
</dbReference>
<reference evidence="3 4" key="1">
    <citation type="submission" date="2019-07" db="EMBL/GenBank/DDBJ databases">
        <title>Genome sequencing of KACC 19320.</title>
        <authorList>
            <person name="Heo J."/>
            <person name="Kim S.-J."/>
            <person name="Kim J.-S."/>
            <person name="Hong S.-B."/>
            <person name="Kwon S.-W."/>
        </authorList>
    </citation>
    <scope>NUCLEOTIDE SEQUENCE [LARGE SCALE GENOMIC DNA]</scope>
    <source>
        <strain evidence="3 4">KACC 19320</strain>
    </source>
</reference>